<reference evidence="2 3" key="1">
    <citation type="submission" date="2024-09" db="EMBL/GenBank/DDBJ databases">
        <title>Rethinking Asexuality: The Enigmatic Case of Functional Sexual Genes in Lepraria (Stereocaulaceae).</title>
        <authorList>
            <person name="Doellman M."/>
            <person name="Sun Y."/>
            <person name="Barcenas-Pena A."/>
            <person name="Lumbsch H.T."/>
            <person name="Grewe F."/>
        </authorList>
    </citation>
    <scope>NUCLEOTIDE SEQUENCE [LARGE SCALE GENOMIC DNA]</scope>
    <source>
        <strain evidence="2 3">Mercado 3170</strain>
    </source>
</reference>
<feature type="compositionally biased region" description="Basic residues" evidence="1">
    <location>
        <begin position="26"/>
        <end position="37"/>
    </location>
</feature>
<feature type="compositionally biased region" description="Low complexity" evidence="1">
    <location>
        <begin position="11"/>
        <end position="20"/>
    </location>
</feature>
<dbReference type="Pfam" id="PF09495">
    <property type="entry name" value="DUF2462"/>
    <property type="match status" value="1"/>
</dbReference>
<evidence type="ECO:0000313" key="2">
    <source>
        <dbReference type="EMBL" id="KAL2041909.1"/>
    </source>
</evidence>
<name>A0ABR4A7M1_9LECA</name>
<dbReference type="InterPro" id="IPR019034">
    <property type="entry name" value="UPF0390"/>
</dbReference>
<evidence type="ECO:0000256" key="1">
    <source>
        <dbReference type="SAM" id="MobiDB-lite"/>
    </source>
</evidence>
<feature type="region of interest" description="Disordered" evidence="1">
    <location>
        <begin position="1"/>
        <end position="39"/>
    </location>
</feature>
<feature type="compositionally biased region" description="Basic and acidic residues" evidence="1">
    <location>
        <begin position="76"/>
        <end position="91"/>
    </location>
</feature>
<protein>
    <submittedName>
        <fullName evidence="2">Uncharacterized protein</fullName>
    </submittedName>
</protein>
<sequence length="91" mass="9765">MAQGAIKKSKSTPSSSRRPSALGPKKGQRTIAPKKRNLVNQKKFSTKYTSGLIGRTERNLAERAGHLEMLGGGKKKAGEENSEGKKGKSGR</sequence>
<comment type="caution">
    <text evidence="2">The sequence shown here is derived from an EMBL/GenBank/DDBJ whole genome shotgun (WGS) entry which is preliminary data.</text>
</comment>
<proteinExistence type="predicted"/>
<accession>A0ABR4A7M1</accession>
<gene>
    <name evidence="2" type="ORF">N7G274_005096</name>
</gene>
<keyword evidence="3" id="KW-1185">Reference proteome</keyword>
<feature type="region of interest" description="Disordered" evidence="1">
    <location>
        <begin position="64"/>
        <end position="91"/>
    </location>
</feature>
<organism evidence="2 3">
    <name type="scientific">Stereocaulon virgatum</name>
    <dbReference type="NCBI Taxonomy" id="373712"/>
    <lineage>
        <taxon>Eukaryota</taxon>
        <taxon>Fungi</taxon>
        <taxon>Dikarya</taxon>
        <taxon>Ascomycota</taxon>
        <taxon>Pezizomycotina</taxon>
        <taxon>Lecanoromycetes</taxon>
        <taxon>OSLEUM clade</taxon>
        <taxon>Lecanoromycetidae</taxon>
        <taxon>Lecanorales</taxon>
        <taxon>Lecanorineae</taxon>
        <taxon>Stereocaulaceae</taxon>
        <taxon>Stereocaulon</taxon>
    </lineage>
</organism>
<evidence type="ECO:0000313" key="3">
    <source>
        <dbReference type="Proteomes" id="UP001590950"/>
    </source>
</evidence>
<dbReference type="Proteomes" id="UP001590950">
    <property type="component" value="Unassembled WGS sequence"/>
</dbReference>
<dbReference type="EMBL" id="JBEFKJ010000015">
    <property type="protein sequence ID" value="KAL2041909.1"/>
    <property type="molecule type" value="Genomic_DNA"/>
</dbReference>